<proteinExistence type="inferred from homology"/>
<keyword evidence="2" id="KW-0175">Coiled coil</keyword>
<evidence type="ECO:0000256" key="2">
    <source>
        <dbReference type="SAM" id="Coils"/>
    </source>
</evidence>
<dbReference type="Proteomes" id="UP000000238">
    <property type="component" value="Chromosome"/>
</dbReference>
<evidence type="ECO:0000256" key="3">
    <source>
        <dbReference type="SAM" id="MobiDB-lite"/>
    </source>
</evidence>
<dbReference type="eggNOG" id="COG2718">
    <property type="taxonomic scope" value="Bacteria"/>
</dbReference>
<reference evidence="4 5" key="1">
    <citation type="journal article" date="2005" name="Nucleic Acids Res.">
        <title>Genomic blueprint of Hahella chejuensis, a marine microbe producing an algicidal agent.</title>
        <authorList>
            <person name="Jeong H."/>
            <person name="Yim J.H."/>
            <person name="Lee C."/>
            <person name="Choi S.-H."/>
            <person name="Park Y.K."/>
            <person name="Yoon S.H."/>
            <person name="Hur C.-G."/>
            <person name="Kang H.-Y."/>
            <person name="Kim D."/>
            <person name="Lee H.H."/>
            <person name="Park K.H."/>
            <person name="Park S.-H."/>
            <person name="Park H.-S."/>
            <person name="Lee H.K."/>
            <person name="Oh T.K."/>
            <person name="Kim J.F."/>
        </authorList>
    </citation>
    <scope>NUCLEOTIDE SEQUENCE [LARGE SCALE GENOMIC DNA]</scope>
    <source>
        <strain evidence="4 5">KCTC 2396</strain>
    </source>
</reference>
<dbReference type="HOGENOM" id="CLU_049702_0_0_6"/>
<dbReference type="PANTHER" id="PTHR30510">
    <property type="entry name" value="UPF0229 PROTEIN YEAH"/>
    <property type="match status" value="1"/>
</dbReference>
<feature type="coiled-coil region" evidence="2">
    <location>
        <begin position="183"/>
        <end position="230"/>
    </location>
</feature>
<evidence type="ECO:0000313" key="5">
    <source>
        <dbReference type="Proteomes" id="UP000000238"/>
    </source>
</evidence>
<dbReference type="OrthoDB" id="9788289at2"/>
<dbReference type="NCBIfam" id="NF003707">
    <property type="entry name" value="PRK05325.1-2"/>
    <property type="match status" value="1"/>
</dbReference>
<organism evidence="4 5">
    <name type="scientific">Hahella chejuensis (strain KCTC 2396)</name>
    <dbReference type="NCBI Taxonomy" id="349521"/>
    <lineage>
        <taxon>Bacteria</taxon>
        <taxon>Pseudomonadati</taxon>
        <taxon>Pseudomonadota</taxon>
        <taxon>Gammaproteobacteria</taxon>
        <taxon>Oceanospirillales</taxon>
        <taxon>Hahellaceae</taxon>
        <taxon>Hahella</taxon>
    </lineage>
</organism>
<name>Q2SLY6_HAHCH</name>
<dbReference type="EMBL" id="CP000155">
    <property type="protein sequence ID" value="ABC28338.1"/>
    <property type="molecule type" value="Genomic_DNA"/>
</dbReference>
<protein>
    <recommendedName>
        <fullName evidence="1">UPF0229 protein HCH_01480</fullName>
    </recommendedName>
</protein>
<feature type="region of interest" description="Disordered" evidence="3">
    <location>
        <begin position="55"/>
        <end position="111"/>
    </location>
</feature>
<evidence type="ECO:0000256" key="1">
    <source>
        <dbReference type="HAMAP-Rule" id="MF_01232"/>
    </source>
</evidence>
<comment type="similarity">
    <text evidence="1">Belongs to the UPF0229 family.</text>
</comment>
<gene>
    <name evidence="4" type="ordered locus">HCH_01480</name>
</gene>
<feature type="compositionally biased region" description="Gly residues" evidence="3">
    <location>
        <begin position="95"/>
        <end position="104"/>
    </location>
</feature>
<accession>Q2SLY6</accession>
<dbReference type="STRING" id="349521.HCH_01480"/>
<dbReference type="NCBIfam" id="NF003708">
    <property type="entry name" value="PRK05325.1-3"/>
    <property type="match status" value="1"/>
</dbReference>
<keyword evidence="5" id="KW-1185">Reference proteome</keyword>
<dbReference type="HAMAP" id="MF_01232">
    <property type="entry name" value="UPF0229"/>
    <property type="match status" value="1"/>
</dbReference>
<sequence>MGMTHIIDRRLNGKNKSAINRQRFLRRYREHIKKAVADAVNKRSITDIDRGESISIPSKDIGEPTFRHGKGGRRSVTHPGNKEFVTGDSIPRPPGGGGGGGSGQGKASNQGEGIDDFVFQISQEEFLDFMFEDLALPNLVQKQLKDTSNYKFVRAGYTTHGTPAKINVIRSMRGAYARRLALSGNTRKKISDMEEQLEALKRTPETPDPVFSKEDQIRALEEEIKRLKGRVQRIPFIDEIDIRYNQHVKQPQPATAAVMFCLMDVSGSMSQTHKDIAKRFFILLYLFLKRNYEKIEVVFIRHHTSAKEVDEEEFFYSRETGGTIVSSALQMMREIMEARYPTEDWNIYAAQASDGDNWNDDSPRCSKLLAESILPYVQYYSYIEITPHEHQMLWHEYEKLTEAFRERFSMQQIMDVGDIYPVFRKLFQKQVDYA</sequence>
<dbReference type="KEGG" id="hch:HCH_01480"/>
<feature type="compositionally biased region" description="Basic residues" evidence="3">
    <location>
        <begin position="67"/>
        <end position="76"/>
    </location>
</feature>
<dbReference type="InterPro" id="IPR006698">
    <property type="entry name" value="UPF0229"/>
</dbReference>
<dbReference type="PANTHER" id="PTHR30510:SF2">
    <property type="entry name" value="UPF0229 PROTEIN YEAH"/>
    <property type="match status" value="1"/>
</dbReference>
<evidence type="ECO:0000313" key="4">
    <source>
        <dbReference type="EMBL" id="ABC28338.1"/>
    </source>
</evidence>
<dbReference type="Pfam" id="PF04285">
    <property type="entry name" value="DUF444"/>
    <property type="match status" value="1"/>
</dbReference>
<dbReference type="AlphaFoldDB" id="Q2SLY6"/>